<dbReference type="GO" id="GO:0003676">
    <property type="term" value="F:nucleic acid binding"/>
    <property type="evidence" value="ECO:0007669"/>
    <property type="project" value="InterPro"/>
</dbReference>
<name>A0A024T913_9STRA</name>
<protein>
    <submittedName>
        <fullName evidence="1">Uncharacterized protein</fullName>
    </submittedName>
</protein>
<dbReference type="eggNOG" id="ENOG502QQNW">
    <property type="taxonomic scope" value="Eukaryota"/>
</dbReference>
<dbReference type="VEuPathDB" id="FungiDB:H310_14744"/>
<dbReference type="GeneID" id="20091794"/>
<dbReference type="OrthoDB" id="113327at2759"/>
<dbReference type="InterPro" id="IPR036397">
    <property type="entry name" value="RNaseH_sf"/>
</dbReference>
<dbReference type="RefSeq" id="XP_008880892.1">
    <property type="nucleotide sequence ID" value="XM_008882670.1"/>
</dbReference>
<gene>
    <name evidence="1" type="ORF">H310_14744</name>
</gene>
<sequence>MLQHDNARAHVTPMDPQLKAAFDEYGKDGWSFSLAPQPPNSPDTIILDIGFFAAMQSLQQKKSAKTIDDLVANVGQACDEYPMESLGRTFLSLQACLVETMRLFGDNAYKLHHMGKEKLACQGQLPQNVQCPMDVYDAGMQKMVAQDAAAMELMRRKTSCVQWAK</sequence>
<dbReference type="PANTHER" id="PTHR47169">
    <property type="entry name" value="OS01G0541250 PROTEIN"/>
    <property type="match status" value="1"/>
</dbReference>
<dbReference type="Gene3D" id="3.30.420.10">
    <property type="entry name" value="Ribonuclease H-like superfamily/Ribonuclease H"/>
    <property type="match status" value="1"/>
</dbReference>
<organism evidence="1">
    <name type="scientific">Aphanomyces invadans</name>
    <dbReference type="NCBI Taxonomy" id="157072"/>
    <lineage>
        <taxon>Eukaryota</taxon>
        <taxon>Sar</taxon>
        <taxon>Stramenopiles</taxon>
        <taxon>Oomycota</taxon>
        <taxon>Saprolegniomycetes</taxon>
        <taxon>Saprolegniales</taxon>
        <taxon>Verrucalvaceae</taxon>
        <taxon>Aphanomyces</taxon>
    </lineage>
</organism>
<evidence type="ECO:0000313" key="1">
    <source>
        <dbReference type="EMBL" id="ETV90464.1"/>
    </source>
</evidence>
<proteinExistence type="predicted"/>
<dbReference type="AlphaFoldDB" id="A0A024T913"/>
<accession>A0A024T913</accession>
<reference evidence="1" key="1">
    <citation type="submission" date="2013-12" db="EMBL/GenBank/DDBJ databases">
        <title>The Genome Sequence of Aphanomyces invadans NJM9701.</title>
        <authorList>
            <consortium name="The Broad Institute Genomics Platform"/>
            <person name="Russ C."/>
            <person name="Tyler B."/>
            <person name="van West P."/>
            <person name="Dieguez-Uribeondo J."/>
            <person name="Young S.K."/>
            <person name="Zeng Q."/>
            <person name="Gargeya S."/>
            <person name="Fitzgerald M."/>
            <person name="Abouelleil A."/>
            <person name="Alvarado L."/>
            <person name="Chapman S.B."/>
            <person name="Gainer-Dewar J."/>
            <person name="Goldberg J."/>
            <person name="Griggs A."/>
            <person name="Gujja S."/>
            <person name="Hansen M."/>
            <person name="Howarth C."/>
            <person name="Imamovic A."/>
            <person name="Ireland A."/>
            <person name="Larimer J."/>
            <person name="McCowan C."/>
            <person name="Murphy C."/>
            <person name="Pearson M."/>
            <person name="Poon T.W."/>
            <person name="Priest M."/>
            <person name="Roberts A."/>
            <person name="Saif S."/>
            <person name="Shea T."/>
            <person name="Sykes S."/>
            <person name="Wortman J."/>
            <person name="Nusbaum C."/>
            <person name="Birren B."/>
        </authorList>
    </citation>
    <scope>NUCLEOTIDE SEQUENCE [LARGE SCALE GENOMIC DNA]</scope>
    <source>
        <strain evidence="1">NJM9701</strain>
    </source>
</reference>
<dbReference type="EMBL" id="KI914035">
    <property type="protein sequence ID" value="ETV90464.1"/>
    <property type="molecule type" value="Genomic_DNA"/>
</dbReference>